<feature type="transmembrane region" description="Helical" evidence="3">
    <location>
        <begin position="55"/>
        <end position="75"/>
    </location>
</feature>
<dbReference type="PIRSF" id="PIRSF016661">
    <property type="entry name" value="BioY"/>
    <property type="match status" value="1"/>
</dbReference>
<keyword evidence="3" id="KW-1133">Transmembrane helix</keyword>
<comment type="subcellular location">
    <subcellularLocation>
        <location evidence="2">Cell membrane</location>
        <topology evidence="2">Multi-pass membrane protein</topology>
    </subcellularLocation>
</comment>
<reference evidence="4 5" key="1">
    <citation type="submission" date="2016-10" db="EMBL/GenBank/DDBJ databases">
        <authorList>
            <person name="de Groot N.N."/>
        </authorList>
    </citation>
    <scope>NUCLEOTIDE SEQUENCE [LARGE SCALE GENOMIC DNA]</scope>
    <source>
        <strain evidence="5">P4B,CCM 7963,CECT 7998,DSM 25260,IBRC-M 10614,KCTC 13821</strain>
    </source>
</reference>
<dbReference type="STRING" id="930129.SAMN05216352_102268"/>
<keyword evidence="2 3" id="KW-0472">Membrane</keyword>
<dbReference type="InterPro" id="IPR003784">
    <property type="entry name" value="BioY"/>
</dbReference>
<comment type="similarity">
    <text evidence="1 2">Belongs to the BioY family.</text>
</comment>
<evidence type="ECO:0000313" key="4">
    <source>
        <dbReference type="EMBL" id="SDH70420.1"/>
    </source>
</evidence>
<dbReference type="Proteomes" id="UP000199017">
    <property type="component" value="Unassembled WGS sequence"/>
</dbReference>
<dbReference type="EMBL" id="FNDU01000002">
    <property type="protein sequence ID" value="SDH70420.1"/>
    <property type="molecule type" value="Genomic_DNA"/>
</dbReference>
<accession>A0A1G8EKP3</accession>
<protein>
    <recommendedName>
        <fullName evidence="2">Biotin transporter</fullName>
    </recommendedName>
</protein>
<keyword evidence="2" id="KW-1003">Cell membrane</keyword>
<dbReference type="OrthoDB" id="9803495at2"/>
<keyword evidence="5" id="KW-1185">Reference proteome</keyword>
<organism evidence="4 5">
    <name type="scientific">Alteribacillus bidgolensis</name>
    <dbReference type="NCBI Taxonomy" id="930129"/>
    <lineage>
        <taxon>Bacteria</taxon>
        <taxon>Bacillati</taxon>
        <taxon>Bacillota</taxon>
        <taxon>Bacilli</taxon>
        <taxon>Bacillales</taxon>
        <taxon>Bacillaceae</taxon>
        <taxon>Alteribacillus</taxon>
    </lineage>
</organism>
<sequence length="195" mass="21225">MFVKLKPLDIVSAALFAALMGIGANITAYLVIGGVPITLQPIIAMIAGALLGSRLGALSMIIYMLIGLVGIPVFAEFSGGFRALVSPTFGFILSFILTAFVTGKIIERKQNPSMAVFFIAAFTGLVINYLLGTNYMYYAYLWIAEAPDGFSYSMVWAWMILPLIKDIIFTALAAASVPKLQRLLNKRLKPFQRTA</sequence>
<feature type="transmembrane region" description="Helical" evidence="3">
    <location>
        <begin position="81"/>
        <end position="103"/>
    </location>
</feature>
<evidence type="ECO:0000313" key="5">
    <source>
        <dbReference type="Proteomes" id="UP000199017"/>
    </source>
</evidence>
<feature type="transmembrane region" description="Helical" evidence="3">
    <location>
        <begin position="12"/>
        <end position="35"/>
    </location>
</feature>
<evidence type="ECO:0000256" key="2">
    <source>
        <dbReference type="PIRNR" id="PIRNR016661"/>
    </source>
</evidence>
<feature type="transmembrane region" description="Helical" evidence="3">
    <location>
        <begin position="115"/>
        <end position="143"/>
    </location>
</feature>
<gene>
    <name evidence="4" type="ORF">SAMN05216352_102268</name>
</gene>
<keyword evidence="2" id="KW-0813">Transport</keyword>
<proteinExistence type="inferred from homology"/>
<keyword evidence="3" id="KW-0812">Transmembrane</keyword>
<dbReference type="GO" id="GO:0015225">
    <property type="term" value="F:biotin transmembrane transporter activity"/>
    <property type="evidence" value="ECO:0007669"/>
    <property type="project" value="UniProtKB-UniRule"/>
</dbReference>
<evidence type="ECO:0000256" key="1">
    <source>
        <dbReference type="ARBA" id="ARBA00010692"/>
    </source>
</evidence>
<dbReference type="PANTHER" id="PTHR34295">
    <property type="entry name" value="BIOTIN TRANSPORTER BIOY"/>
    <property type="match status" value="1"/>
</dbReference>
<dbReference type="PANTHER" id="PTHR34295:SF1">
    <property type="entry name" value="BIOTIN TRANSPORTER BIOY"/>
    <property type="match status" value="1"/>
</dbReference>
<dbReference type="Gene3D" id="1.10.1760.20">
    <property type="match status" value="1"/>
</dbReference>
<evidence type="ECO:0000256" key="3">
    <source>
        <dbReference type="SAM" id="Phobius"/>
    </source>
</evidence>
<dbReference type="Pfam" id="PF02632">
    <property type="entry name" value="BioY"/>
    <property type="match status" value="1"/>
</dbReference>
<dbReference type="GO" id="GO:0005886">
    <property type="term" value="C:plasma membrane"/>
    <property type="evidence" value="ECO:0007669"/>
    <property type="project" value="UniProtKB-SubCell"/>
</dbReference>
<feature type="transmembrane region" description="Helical" evidence="3">
    <location>
        <begin position="155"/>
        <end position="177"/>
    </location>
</feature>
<dbReference type="AlphaFoldDB" id="A0A1G8EKP3"/>
<name>A0A1G8EKP3_9BACI</name>